<dbReference type="SMART" id="SM00543">
    <property type="entry name" value="MIF4G"/>
    <property type="match status" value="1"/>
</dbReference>
<dbReference type="RefSeq" id="XP_024741992.1">
    <property type="nucleotide sequence ID" value="XM_024874004.1"/>
</dbReference>
<feature type="compositionally biased region" description="Low complexity" evidence="8">
    <location>
        <begin position="1445"/>
        <end position="1458"/>
    </location>
</feature>
<evidence type="ECO:0000313" key="10">
    <source>
        <dbReference type="EMBL" id="PMD65088.1"/>
    </source>
</evidence>
<dbReference type="PANTHER" id="PTHR23253:SF9">
    <property type="entry name" value="EUKARYOTIC TRANSLATION INITIATION FACTOR 4 GAMMA 2"/>
    <property type="match status" value="1"/>
</dbReference>
<feature type="compositionally biased region" description="Low complexity" evidence="8">
    <location>
        <begin position="266"/>
        <end position="279"/>
    </location>
</feature>
<feature type="compositionally biased region" description="Low complexity" evidence="8">
    <location>
        <begin position="635"/>
        <end position="654"/>
    </location>
</feature>
<accession>A0A2J6TQ58</accession>
<keyword evidence="3" id="KW-0963">Cytoplasm</keyword>
<feature type="compositionally biased region" description="Polar residues" evidence="8">
    <location>
        <begin position="128"/>
        <end position="154"/>
    </location>
</feature>
<dbReference type="GO" id="GO:0016281">
    <property type="term" value="C:eukaryotic translation initiation factor 4F complex"/>
    <property type="evidence" value="ECO:0007669"/>
    <property type="project" value="TreeGrafter"/>
</dbReference>
<organism evidence="10 11">
    <name type="scientific">Hyaloscypha bicolor E</name>
    <dbReference type="NCBI Taxonomy" id="1095630"/>
    <lineage>
        <taxon>Eukaryota</taxon>
        <taxon>Fungi</taxon>
        <taxon>Dikarya</taxon>
        <taxon>Ascomycota</taxon>
        <taxon>Pezizomycotina</taxon>
        <taxon>Leotiomycetes</taxon>
        <taxon>Helotiales</taxon>
        <taxon>Hyaloscyphaceae</taxon>
        <taxon>Hyaloscypha</taxon>
        <taxon>Hyaloscypha bicolor</taxon>
    </lineage>
</organism>
<feature type="region of interest" description="Disordered" evidence="8">
    <location>
        <begin position="1144"/>
        <end position="1176"/>
    </location>
</feature>
<feature type="region of interest" description="Disordered" evidence="8">
    <location>
        <begin position="1425"/>
        <end position="1496"/>
    </location>
</feature>
<feature type="compositionally biased region" description="Low complexity" evidence="8">
    <location>
        <begin position="1590"/>
        <end position="1599"/>
    </location>
</feature>
<dbReference type="GO" id="GO:0003729">
    <property type="term" value="F:mRNA binding"/>
    <property type="evidence" value="ECO:0007669"/>
    <property type="project" value="TreeGrafter"/>
</dbReference>
<evidence type="ECO:0000256" key="5">
    <source>
        <dbReference type="ARBA" id="ARBA00022553"/>
    </source>
</evidence>
<feature type="compositionally biased region" description="Pro residues" evidence="8">
    <location>
        <begin position="595"/>
        <end position="605"/>
    </location>
</feature>
<feature type="compositionally biased region" description="Polar residues" evidence="8">
    <location>
        <begin position="106"/>
        <end position="119"/>
    </location>
</feature>
<dbReference type="InterPro" id="IPR036211">
    <property type="entry name" value="eIF4G_eIF4E-bd_sf"/>
</dbReference>
<feature type="compositionally biased region" description="Low complexity" evidence="8">
    <location>
        <begin position="383"/>
        <end position="393"/>
    </location>
</feature>
<feature type="compositionally biased region" description="Basic and acidic residues" evidence="8">
    <location>
        <begin position="1603"/>
        <end position="1615"/>
    </location>
</feature>
<dbReference type="SUPFAM" id="SSF48371">
    <property type="entry name" value="ARM repeat"/>
    <property type="match status" value="1"/>
</dbReference>
<sequence>MTSVSQQPQIPSQASNTTSASQSTPSYASTAKKAVSSPPIATGSSTPSPAVAVGGAAPVQQQHGKSSSISPVNGKPSISPAVPAVSAPAIAHSSSAINGNEHGRKSSVTISANGPSSMNGGPVGGSKGNIQFGSITDSPAASHSTPQPAQSATSAPIPIPNPRTTDPPHSPVPIPKASESGGAIPPSVLGGQSGNVAFGSFGGDGDRHMRQASGTQGPLAPGNQQAGGHNRRESSQSAQNDLNNQSGAGQGRGGFPPQGGRGRGGFQPQYQPQTGYPPQNSQQFRGSQNQGRGGGMAPPFPAQGRPQFPNSPHQVARSPALTPSMPGTPNMNPAMPMQNQPFTPFFPQQHMQPPQVHHSSFSNNPSDISSKSGNRGKGKKNQWSRNNEQSSNRNRSREHSRELFGHSYASNEQMHSERESYDQNEKRNNSVPAERSVNGHFMPPQHYLPPLEATLEHRISFVDQAALPPLPPPPSIITAQEVSQMDLSPCSGDFNRFLTSKQASYGYPPQQYDPRMSMQNAPYIFPQMQGMGYMSGPPASPQPNYQQPNYIPGQYAPQGQPMSRNSSQMSEQRPASSMGQPQTPSMTASVSHPHTPQPKANPTPSPVFTRTTRKSAAIVIKRPDGEAIDVESFKAPASPAPSARARTPPVIASTPTPPPKPATPQHARTDSAAIGGKTQEQIRLEILEKVKKAAEADKAVADQAKAEEDAKAAEAKLKEEQKAKEEARLAEEAKAKEEADAKAAAAKAKQEEEEELERQIREMEEAEAEREKKEAELLAKRAVEKAAADKAKAEKEKADAAENDRTLREAEREMERLEDEREKKRAEAEAKAAGKSEEPTEVKKDKPENKDEEKNAPNTPSTLASKLSNLTLGTDSGASTPASDDSMGPPPSKVNQTEKRGKPAALNLAPLNTKPVEPPQPSAALQSLKSARFLTVLNPAIYPTHISSPNPALNSAVMTKGKSFKYDKEFLLQFQKVFTEKPSMEFASQIKALIGDGDGGSARSGSSRTPGGMGPGSSRSNSARPIGASAMGAFVSLGKTLPAGTTSDQRYAMSMGAVPRPPMAQLGSFNRPGGAGFPGGSTMARSSSNSNMSSMPSPRQQSRSQRSGSKRDNFQSNPKAEAQAAKTMPLTAGMELKPIQVSATGWKPRSIGQSQSATGAAGPTPGASGAPGHMDPDLVQRKVKAALNKMTPEKFDKIADQILAIAAQSKDEADGRTLRQVIQLTFEKATDEAHWASMYARFCKRMLETMSPEIKDESILDKNGNIVSGGNLFRKYLLNRCQEEFERGWKMDLPDKPEGEPGDDKTPEAVMLSDEYYIAAAAKRRGLGLVQFIGELYKLSMLTERIMHECVKKLVDYTGIPDEAEIESLTKLLKTIGGNLDSTEKGKPMMDVYFTRIQSMIDTPELPSRLRFMLMDIVDLRKKRWQSKEDNKGPKTLEEVRAEAEAAAVQKAAENARGPRGGGGSGRMPMGRGDSRNYSNQYGNNQPPPDYQKNTVGMDDLRRLTNKGATRAASQQMSFGPTSMFSSRSNSGRKMGPGGSLSRTGEDSGASSRTGTPPQQKEKESATSANAFSLLAGLGSGDSEHPASPPSTSVSPALSKATPAEKPEDKKENEP</sequence>
<dbReference type="InterPro" id="IPR016024">
    <property type="entry name" value="ARM-type_fold"/>
</dbReference>
<gene>
    <name evidence="10" type="ORF">K444DRAFT_519957</name>
</gene>
<keyword evidence="7" id="KW-0648">Protein biosynthesis</keyword>
<feature type="compositionally biased region" description="Polar residues" evidence="8">
    <location>
        <begin position="560"/>
        <end position="594"/>
    </location>
</feature>
<evidence type="ECO:0000259" key="9">
    <source>
        <dbReference type="SMART" id="SM00543"/>
    </source>
</evidence>
<evidence type="ECO:0000256" key="6">
    <source>
        <dbReference type="ARBA" id="ARBA00022884"/>
    </source>
</evidence>
<feature type="region of interest" description="Disordered" evidence="8">
    <location>
        <begin position="1058"/>
        <end position="1132"/>
    </location>
</feature>
<keyword evidence="11" id="KW-1185">Reference proteome</keyword>
<evidence type="ECO:0000256" key="3">
    <source>
        <dbReference type="ARBA" id="ARBA00022490"/>
    </source>
</evidence>
<feature type="compositionally biased region" description="Polar residues" evidence="8">
    <location>
        <begin position="235"/>
        <end position="247"/>
    </location>
</feature>
<feature type="compositionally biased region" description="Low complexity" evidence="8">
    <location>
        <begin position="1085"/>
        <end position="1107"/>
    </location>
</feature>
<feature type="compositionally biased region" description="Low complexity" evidence="8">
    <location>
        <begin position="1156"/>
        <end position="1172"/>
    </location>
</feature>
<proteinExistence type="inferred from homology"/>
<comment type="subcellular location">
    <subcellularLocation>
        <location evidence="1">Cytoplasm</location>
    </subcellularLocation>
</comment>
<feature type="compositionally biased region" description="Basic and acidic residues" evidence="8">
    <location>
        <begin position="414"/>
        <end position="428"/>
    </location>
</feature>
<dbReference type="PANTHER" id="PTHR23253">
    <property type="entry name" value="EUKARYOTIC TRANSLATION INITIATION FACTOR 4 GAMMA"/>
    <property type="match status" value="1"/>
</dbReference>
<feature type="domain" description="MIF4G" evidence="9">
    <location>
        <begin position="1180"/>
        <end position="1424"/>
    </location>
</feature>
<feature type="region of interest" description="Disordered" evidence="8">
    <location>
        <begin position="534"/>
        <end position="676"/>
    </location>
</feature>
<feature type="compositionally biased region" description="Gly residues" evidence="8">
    <location>
        <begin position="248"/>
        <end position="265"/>
    </location>
</feature>
<keyword evidence="4" id="KW-0396">Initiation factor</keyword>
<dbReference type="FunFam" id="1.20.970.30:FF:000001">
    <property type="entry name" value="Eukaryotic translation initiation factor subunit eIF-4F, putative"/>
    <property type="match status" value="1"/>
</dbReference>
<protein>
    <recommendedName>
        <fullName evidence="9">MIF4G domain-containing protein</fullName>
    </recommendedName>
</protein>
<evidence type="ECO:0000256" key="2">
    <source>
        <dbReference type="ARBA" id="ARBA00005775"/>
    </source>
</evidence>
<dbReference type="InterPro" id="IPR022745">
    <property type="entry name" value="eIF4G1_eIF4E-bd"/>
</dbReference>
<feature type="compositionally biased region" description="Basic and acidic residues" evidence="8">
    <location>
        <begin position="395"/>
        <end position="404"/>
    </location>
</feature>
<dbReference type="GO" id="GO:0003743">
    <property type="term" value="F:translation initiation factor activity"/>
    <property type="evidence" value="ECO:0007669"/>
    <property type="project" value="UniProtKB-KW"/>
</dbReference>
<dbReference type="Pfam" id="PF12152">
    <property type="entry name" value="eIF_4G1"/>
    <property type="match status" value="1"/>
</dbReference>
<feature type="region of interest" description="Disordered" evidence="8">
    <location>
        <begin position="701"/>
        <end position="923"/>
    </location>
</feature>
<dbReference type="GeneID" id="36582084"/>
<feature type="compositionally biased region" description="Basic and acidic residues" evidence="8">
    <location>
        <begin position="1426"/>
        <end position="1444"/>
    </location>
</feature>
<name>A0A2J6TQ58_9HELO</name>
<dbReference type="Proteomes" id="UP000235371">
    <property type="component" value="Unassembled WGS sequence"/>
</dbReference>
<feature type="compositionally biased region" description="Polar residues" evidence="8">
    <location>
        <begin position="280"/>
        <end position="290"/>
    </location>
</feature>
<feature type="region of interest" description="Disordered" evidence="8">
    <location>
        <begin position="996"/>
        <end position="1025"/>
    </location>
</feature>
<evidence type="ECO:0000256" key="1">
    <source>
        <dbReference type="ARBA" id="ARBA00004496"/>
    </source>
</evidence>
<feature type="region of interest" description="Disordered" evidence="8">
    <location>
        <begin position="1"/>
        <end position="444"/>
    </location>
</feature>
<feature type="compositionally biased region" description="Low complexity" evidence="8">
    <location>
        <begin position="335"/>
        <end position="373"/>
    </location>
</feature>
<feature type="compositionally biased region" description="Basic and acidic residues" evidence="8">
    <location>
        <begin position="701"/>
        <end position="741"/>
    </location>
</feature>
<reference evidence="10 11" key="1">
    <citation type="submission" date="2016-04" db="EMBL/GenBank/DDBJ databases">
        <title>A degradative enzymes factory behind the ericoid mycorrhizal symbiosis.</title>
        <authorList>
            <consortium name="DOE Joint Genome Institute"/>
            <person name="Martino E."/>
            <person name="Morin E."/>
            <person name="Grelet G."/>
            <person name="Kuo A."/>
            <person name="Kohler A."/>
            <person name="Daghino S."/>
            <person name="Barry K."/>
            <person name="Choi C."/>
            <person name="Cichocki N."/>
            <person name="Clum A."/>
            <person name="Copeland A."/>
            <person name="Hainaut M."/>
            <person name="Haridas S."/>
            <person name="Labutti K."/>
            <person name="Lindquist E."/>
            <person name="Lipzen A."/>
            <person name="Khouja H.-R."/>
            <person name="Murat C."/>
            <person name="Ohm R."/>
            <person name="Olson A."/>
            <person name="Spatafora J."/>
            <person name="Veneault-Fourrey C."/>
            <person name="Henrissat B."/>
            <person name="Grigoriev I."/>
            <person name="Martin F."/>
            <person name="Perotto S."/>
        </authorList>
    </citation>
    <scope>NUCLEOTIDE SEQUENCE [LARGE SCALE GENOMIC DNA]</scope>
    <source>
        <strain evidence="10 11">E</strain>
    </source>
</reference>
<dbReference type="OrthoDB" id="514777at2759"/>
<feature type="compositionally biased region" description="Polar residues" evidence="8">
    <location>
        <begin position="1512"/>
        <end position="1532"/>
    </location>
</feature>
<feature type="compositionally biased region" description="Low complexity" evidence="8">
    <location>
        <begin position="76"/>
        <end position="97"/>
    </location>
</feature>
<comment type="similarity">
    <text evidence="2">Belongs to the eukaryotic initiation factor 4G family.</text>
</comment>
<evidence type="ECO:0000313" key="11">
    <source>
        <dbReference type="Proteomes" id="UP000235371"/>
    </source>
</evidence>
<dbReference type="EMBL" id="KZ613747">
    <property type="protein sequence ID" value="PMD65088.1"/>
    <property type="molecule type" value="Genomic_DNA"/>
</dbReference>
<dbReference type="STRING" id="1095630.A0A2J6TQ58"/>
<feature type="compositionally biased region" description="Polar residues" evidence="8">
    <location>
        <begin position="859"/>
        <end position="883"/>
    </location>
</feature>
<feature type="compositionally biased region" description="Low complexity" evidence="8">
    <location>
        <begin position="11"/>
        <end position="26"/>
    </location>
</feature>
<feature type="compositionally biased region" description="Low complexity" evidence="8">
    <location>
        <begin position="47"/>
        <end position="64"/>
    </location>
</feature>
<feature type="compositionally biased region" description="Polar residues" evidence="8">
    <location>
        <begin position="212"/>
        <end position="227"/>
    </location>
</feature>
<dbReference type="Gene3D" id="1.25.40.180">
    <property type="match status" value="1"/>
</dbReference>
<evidence type="ECO:0000256" key="4">
    <source>
        <dbReference type="ARBA" id="ARBA00022540"/>
    </source>
</evidence>
<dbReference type="SUPFAM" id="SSF101489">
    <property type="entry name" value="Eukaryotic initiation factor 4f subunit eIF4g, eIF4e-binding domain"/>
    <property type="match status" value="1"/>
</dbReference>
<feature type="compositionally biased region" description="Polar residues" evidence="8">
    <location>
        <begin position="1"/>
        <end position="10"/>
    </location>
</feature>
<evidence type="ECO:0000256" key="7">
    <source>
        <dbReference type="ARBA" id="ARBA00022917"/>
    </source>
</evidence>
<dbReference type="InParanoid" id="A0A2J6TQ58"/>
<dbReference type="Pfam" id="PF02854">
    <property type="entry name" value="MIF4G"/>
    <property type="match status" value="1"/>
</dbReference>
<dbReference type="FunFam" id="1.25.40.180:FF:000020">
    <property type="entry name" value="Eukaryotic translation initiation factor subunit"/>
    <property type="match status" value="1"/>
</dbReference>
<keyword evidence="5" id="KW-0597">Phosphoprotein</keyword>
<dbReference type="InterPro" id="IPR003890">
    <property type="entry name" value="MIF4G-like_typ-3"/>
</dbReference>
<feature type="region of interest" description="Disordered" evidence="8">
    <location>
        <begin position="1508"/>
        <end position="1615"/>
    </location>
</feature>
<feature type="compositionally biased region" description="Low complexity" evidence="8">
    <location>
        <begin position="542"/>
        <end position="555"/>
    </location>
</feature>
<keyword evidence="6" id="KW-0694">RNA-binding</keyword>
<evidence type="ECO:0000256" key="8">
    <source>
        <dbReference type="SAM" id="MobiDB-lite"/>
    </source>
</evidence>
<dbReference type="Gene3D" id="1.20.970.30">
    <property type="entry name" value="eIF4G, eIF4E-binding domain"/>
    <property type="match status" value="1"/>
</dbReference>
<dbReference type="GO" id="GO:0010494">
    <property type="term" value="C:cytoplasmic stress granule"/>
    <property type="evidence" value="ECO:0007669"/>
    <property type="project" value="UniProtKB-ARBA"/>
</dbReference>
<feature type="compositionally biased region" description="Polar residues" evidence="8">
    <location>
        <begin position="1549"/>
        <end position="1559"/>
    </location>
</feature>
<feature type="compositionally biased region" description="Basic and acidic residues" evidence="8">
    <location>
        <begin position="757"/>
        <end position="855"/>
    </location>
</feature>